<reference evidence="1" key="1">
    <citation type="submission" date="2024-02" db="EMBL/GenBank/DDBJ databases">
        <title>Metagenome Assembled Genome of Zalaria obscura JY119.</title>
        <authorList>
            <person name="Vighnesh L."/>
            <person name="Jagadeeshwari U."/>
            <person name="Venkata Ramana C."/>
            <person name="Sasikala C."/>
        </authorList>
    </citation>
    <scope>NUCLEOTIDE SEQUENCE</scope>
    <source>
        <strain evidence="1">JY119</strain>
    </source>
</reference>
<name>A0ACC3SEI3_9PEZI</name>
<keyword evidence="2" id="KW-1185">Reference proteome</keyword>
<sequence length="105" mass="11946">MLRRECGERTWAIHDYDRAARVPDKVRRAFSQLQCLGELKLKLSGYFSARCKAAPHHQAREGVRWILKEKNSSSAGCALASTGSWPQQRGCILPCMEVYRLHMGI</sequence>
<evidence type="ECO:0000313" key="2">
    <source>
        <dbReference type="Proteomes" id="UP001320706"/>
    </source>
</evidence>
<gene>
    <name evidence="1" type="ORF">M8818_003631</name>
</gene>
<protein>
    <submittedName>
        <fullName evidence="1">Uncharacterized protein</fullName>
    </submittedName>
</protein>
<proteinExistence type="predicted"/>
<dbReference type="EMBL" id="JAMKPW020000016">
    <property type="protein sequence ID" value="KAK8210144.1"/>
    <property type="molecule type" value="Genomic_DNA"/>
</dbReference>
<organism evidence="1 2">
    <name type="scientific">Zalaria obscura</name>
    <dbReference type="NCBI Taxonomy" id="2024903"/>
    <lineage>
        <taxon>Eukaryota</taxon>
        <taxon>Fungi</taxon>
        <taxon>Dikarya</taxon>
        <taxon>Ascomycota</taxon>
        <taxon>Pezizomycotina</taxon>
        <taxon>Dothideomycetes</taxon>
        <taxon>Dothideomycetidae</taxon>
        <taxon>Dothideales</taxon>
        <taxon>Zalariaceae</taxon>
        <taxon>Zalaria</taxon>
    </lineage>
</organism>
<accession>A0ACC3SEI3</accession>
<evidence type="ECO:0000313" key="1">
    <source>
        <dbReference type="EMBL" id="KAK8210144.1"/>
    </source>
</evidence>
<comment type="caution">
    <text evidence="1">The sequence shown here is derived from an EMBL/GenBank/DDBJ whole genome shotgun (WGS) entry which is preliminary data.</text>
</comment>
<dbReference type="Proteomes" id="UP001320706">
    <property type="component" value="Unassembled WGS sequence"/>
</dbReference>